<gene>
    <name evidence="4" type="primary">LOC103595771</name>
</gene>
<keyword evidence="2" id="KW-1133">Transmembrane helix</keyword>
<feature type="transmembrane region" description="Helical" evidence="2">
    <location>
        <begin position="94"/>
        <end position="123"/>
    </location>
</feature>
<proteinExistence type="predicted"/>
<sequence length="200" mass="22025">MLRALCACVWKGSRIVLTSACSVALTAHLCGVYVLLQAIAWSAQLAGSWVALHVQLYCALLQTLRCIPLILLCEQAARWLVRASVWAGRGLARVWGVAAFVQLCAHMAFLGMCLCMHMCFAAISSKVRVRVHVPFRVQEPLSRGVKVRLQGWRHGRASGEAGAPRGEIGEEQKPQPTRSRKPTRRREVSRSRSELSPGGK</sequence>
<feature type="transmembrane region" description="Helical" evidence="2">
    <location>
        <begin position="20"/>
        <end position="42"/>
    </location>
</feature>
<evidence type="ECO:0000313" key="3">
    <source>
        <dbReference type="Proteomes" id="UP000694923"/>
    </source>
</evidence>
<reference evidence="4" key="1">
    <citation type="submission" date="2025-08" db="UniProtKB">
        <authorList>
            <consortium name="RefSeq"/>
        </authorList>
    </citation>
    <scope>IDENTIFICATION</scope>
</reference>
<protein>
    <submittedName>
        <fullName evidence="4">Uncharacterized protein LOC103595771</fullName>
    </submittedName>
</protein>
<evidence type="ECO:0000256" key="1">
    <source>
        <dbReference type="SAM" id="MobiDB-lite"/>
    </source>
</evidence>
<keyword evidence="3" id="KW-1185">Reference proteome</keyword>
<evidence type="ECO:0000313" key="4">
    <source>
        <dbReference type="RefSeq" id="XP_008577465.1"/>
    </source>
</evidence>
<feature type="transmembrane region" description="Helical" evidence="2">
    <location>
        <begin position="54"/>
        <end position="73"/>
    </location>
</feature>
<keyword evidence="2" id="KW-0812">Transmembrane</keyword>
<evidence type="ECO:0000256" key="2">
    <source>
        <dbReference type="SAM" id="Phobius"/>
    </source>
</evidence>
<dbReference type="GeneID" id="103595771"/>
<accession>A0ABM0RA24</accession>
<dbReference type="Proteomes" id="UP000694923">
    <property type="component" value="Unplaced"/>
</dbReference>
<dbReference type="RefSeq" id="XP_008577465.1">
    <property type="nucleotide sequence ID" value="XM_008579243.1"/>
</dbReference>
<feature type="region of interest" description="Disordered" evidence="1">
    <location>
        <begin position="156"/>
        <end position="200"/>
    </location>
</feature>
<name>A0ABM0RA24_GALVR</name>
<organism evidence="3 4">
    <name type="scientific">Galeopterus variegatus</name>
    <name type="common">Malayan flying lemur</name>
    <name type="synonym">Cynocephalus variegatus</name>
    <dbReference type="NCBI Taxonomy" id="482537"/>
    <lineage>
        <taxon>Eukaryota</taxon>
        <taxon>Metazoa</taxon>
        <taxon>Chordata</taxon>
        <taxon>Craniata</taxon>
        <taxon>Vertebrata</taxon>
        <taxon>Euteleostomi</taxon>
        <taxon>Mammalia</taxon>
        <taxon>Eutheria</taxon>
        <taxon>Euarchontoglires</taxon>
        <taxon>Dermoptera</taxon>
        <taxon>Cynocephalidae</taxon>
        <taxon>Galeopterus</taxon>
    </lineage>
</organism>
<keyword evidence="2" id="KW-0472">Membrane</keyword>